<feature type="region of interest" description="Disordered" evidence="1">
    <location>
        <begin position="77"/>
        <end position="197"/>
    </location>
</feature>
<feature type="compositionally biased region" description="Low complexity" evidence="1">
    <location>
        <begin position="112"/>
        <end position="123"/>
    </location>
</feature>
<evidence type="ECO:0000313" key="2">
    <source>
        <dbReference type="EMBL" id="KAK5613603.1"/>
    </source>
</evidence>
<name>A0AAV9RXA9_9TELE</name>
<keyword evidence="3" id="KW-1185">Reference proteome</keyword>
<accession>A0AAV9RXA9</accession>
<feature type="compositionally biased region" description="Low complexity" evidence="1">
    <location>
        <begin position="144"/>
        <end position="173"/>
    </location>
</feature>
<protein>
    <submittedName>
        <fullName evidence="2">Uncharacterized protein</fullName>
    </submittedName>
</protein>
<sequence>MAIYEHLLSSPSTPWKRLEWINHLEERLVEWGEFFPQSTVIQEIINAERQSALKIFSPLPKGQAITSLSIPTSENLTACPHLSQPDASAPVSTKGSAGASAPVSTEGASTKSQPDASASAPASIEGLLNASAPASASMSQRDISTSPEQPSPSLQSSPGQPSPSLQSLYPPWSASSWPTPRPGPPLCSDSATATGSS</sequence>
<gene>
    <name evidence="2" type="ORF">CRENBAI_019032</name>
</gene>
<dbReference type="AlphaFoldDB" id="A0AAV9RXA9"/>
<dbReference type="EMBL" id="JAHHUM010001200">
    <property type="protein sequence ID" value="KAK5613603.1"/>
    <property type="molecule type" value="Genomic_DNA"/>
</dbReference>
<feature type="compositionally biased region" description="Polar residues" evidence="1">
    <location>
        <begin position="102"/>
        <end position="111"/>
    </location>
</feature>
<feature type="compositionally biased region" description="Polar residues" evidence="1">
    <location>
        <begin position="132"/>
        <end position="143"/>
    </location>
</feature>
<dbReference type="Proteomes" id="UP001311232">
    <property type="component" value="Unassembled WGS sequence"/>
</dbReference>
<evidence type="ECO:0000313" key="3">
    <source>
        <dbReference type="Proteomes" id="UP001311232"/>
    </source>
</evidence>
<evidence type="ECO:0000256" key="1">
    <source>
        <dbReference type="SAM" id="MobiDB-lite"/>
    </source>
</evidence>
<proteinExistence type="predicted"/>
<comment type="caution">
    <text evidence="2">The sequence shown here is derived from an EMBL/GenBank/DDBJ whole genome shotgun (WGS) entry which is preliminary data.</text>
</comment>
<organism evidence="2 3">
    <name type="scientific">Crenichthys baileyi</name>
    <name type="common">White River springfish</name>
    <dbReference type="NCBI Taxonomy" id="28760"/>
    <lineage>
        <taxon>Eukaryota</taxon>
        <taxon>Metazoa</taxon>
        <taxon>Chordata</taxon>
        <taxon>Craniata</taxon>
        <taxon>Vertebrata</taxon>
        <taxon>Euteleostomi</taxon>
        <taxon>Actinopterygii</taxon>
        <taxon>Neopterygii</taxon>
        <taxon>Teleostei</taxon>
        <taxon>Neoteleostei</taxon>
        <taxon>Acanthomorphata</taxon>
        <taxon>Ovalentaria</taxon>
        <taxon>Atherinomorphae</taxon>
        <taxon>Cyprinodontiformes</taxon>
        <taxon>Goodeidae</taxon>
        <taxon>Crenichthys</taxon>
    </lineage>
</organism>
<reference evidence="2 3" key="1">
    <citation type="submission" date="2021-06" db="EMBL/GenBank/DDBJ databases">
        <authorList>
            <person name="Palmer J.M."/>
        </authorList>
    </citation>
    <scope>NUCLEOTIDE SEQUENCE [LARGE SCALE GENOMIC DNA]</scope>
    <source>
        <strain evidence="2 3">MEX-2019</strain>
        <tissue evidence="2">Muscle</tissue>
    </source>
</reference>